<name>G0NNQ8_CAEBE</name>
<dbReference type="EMBL" id="GL379915">
    <property type="protein sequence ID" value="EGT34610.1"/>
    <property type="molecule type" value="Genomic_DNA"/>
</dbReference>
<dbReference type="Proteomes" id="UP000008068">
    <property type="component" value="Unassembled WGS sequence"/>
</dbReference>
<reference evidence="2" key="1">
    <citation type="submission" date="2011-07" db="EMBL/GenBank/DDBJ databases">
        <authorList>
            <consortium name="Caenorhabditis brenneri Sequencing and Analysis Consortium"/>
            <person name="Wilson R.K."/>
        </authorList>
    </citation>
    <scope>NUCLEOTIDE SEQUENCE [LARGE SCALE GENOMIC DNA]</scope>
    <source>
        <strain evidence="2">PB2801</strain>
    </source>
</reference>
<dbReference type="AlphaFoldDB" id="G0NNQ8"/>
<dbReference type="HOGENOM" id="CLU_2689992_0_0_1"/>
<dbReference type="InParanoid" id="G0NNQ8"/>
<gene>
    <name evidence="1" type="ORF">CAEBREN_01589</name>
</gene>
<evidence type="ECO:0000313" key="2">
    <source>
        <dbReference type="Proteomes" id="UP000008068"/>
    </source>
</evidence>
<accession>G0NNQ8</accession>
<organism evidence="2">
    <name type="scientific">Caenorhabditis brenneri</name>
    <name type="common">Nematode worm</name>
    <dbReference type="NCBI Taxonomy" id="135651"/>
    <lineage>
        <taxon>Eukaryota</taxon>
        <taxon>Metazoa</taxon>
        <taxon>Ecdysozoa</taxon>
        <taxon>Nematoda</taxon>
        <taxon>Chromadorea</taxon>
        <taxon>Rhabditida</taxon>
        <taxon>Rhabditina</taxon>
        <taxon>Rhabditomorpha</taxon>
        <taxon>Rhabditoidea</taxon>
        <taxon>Rhabditidae</taxon>
        <taxon>Peloderinae</taxon>
        <taxon>Caenorhabditis</taxon>
    </lineage>
</organism>
<sequence length="74" mass="8537">MITDAFEWIHHRGMSFKTGRSRSHGFGFQKPDHGVGTATQRSVEWCKKIQLQKGSLQMTSIIKSDAWIRTKNME</sequence>
<keyword evidence="2" id="KW-1185">Reference proteome</keyword>
<protein>
    <submittedName>
        <fullName evidence="1">Uncharacterized protein</fullName>
    </submittedName>
</protein>
<proteinExistence type="predicted"/>
<evidence type="ECO:0000313" key="1">
    <source>
        <dbReference type="EMBL" id="EGT34610.1"/>
    </source>
</evidence>